<dbReference type="Gene3D" id="3.40.50.300">
    <property type="entry name" value="P-loop containing nucleotide triphosphate hydrolases"/>
    <property type="match status" value="1"/>
</dbReference>
<gene>
    <name evidence="3" type="primary">dnaI</name>
    <name evidence="3" type="ORF">SAMEA4412692_01350</name>
</gene>
<dbReference type="KEGG" id="smen:SAMEA4412692_1350"/>
<dbReference type="NCBIfam" id="NF006505">
    <property type="entry name" value="PRK08939.1"/>
    <property type="match status" value="1"/>
</dbReference>
<dbReference type="eggNOG" id="COG1484">
    <property type="taxonomic scope" value="Bacteria"/>
</dbReference>
<dbReference type="InterPro" id="IPR009928">
    <property type="entry name" value="DnaI_N"/>
</dbReference>
<dbReference type="STRING" id="1123308.GCA_000380085_00714"/>
<dbReference type="Pfam" id="PF07319">
    <property type="entry name" value="DnaI_N"/>
    <property type="match status" value="1"/>
</dbReference>
<dbReference type="EMBL" id="LT906439">
    <property type="protein sequence ID" value="SNU89107.1"/>
    <property type="molecule type" value="Genomic_DNA"/>
</dbReference>
<organism evidence="3 4">
    <name type="scientific">Streptococcus merionis</name>
    <dbReference type="NCBI Taxonomy" id="400065"/>
    <lineage>
        <taxon>Bacteria</taxon>
        <taxon>Bacillati</taxon>
        <taxon>Bacillota</taxon>
        <taxon>Bacilli</taxon>
        <taxon>Lactobacillales</taxon>
        <taxon>Streptococcaceae</taxon>
        <taxon>Streptococcus</taxon>
    </lineage>
</organism>
<evidence type="ECO:0000313" key="4">
    <source>
        <dbReference type="Proteomes" id="UP000215185"/>
    </source>
</evidence>
<dbReference type="OrthoDB" id="61127at2"/>
<evidence type="ECO:0000259" key="2">
    <source>
        <dbReference type="Pfam" id="PF07319"/>
    </source>
</evidence>
<dbReference type="InterPro" id="IPR002611">
    <property type="entry name" value="IstB_ATP-bd"/>
</dbReference>
<evidence type="ECO:0000259" key="1">
    <source>
        <dbReference type="Pfam" id="PF01695"/>
    </source>
</evidence>
<sequence length="300" mass="34704">MLNIGEQLSNRLNKGQKSYTELRAETLADGDVQAFILDHKLSEDEIARSISKFFEYIKERDKFKSQSEDYIMKGYRPILIKNKGYADVSYAETAELVKVLSQKTINQRIKLVNLPKSLRQISARDMDFSDPNRMQVYAYLADFVENFHKHYQQGLYLYGSFGVGKTYIMAYLARELSEKCHAGTTLLHFPSFAVDVKNAISSNSVKAMLDEIKTSSVLVLDDIGAEQFSAWIRDDVLQVILQYRMQEELPTFFTSNFSFEDLERHFANGRSGDETWQAKRLMERIKFLAKPLHLKGDNRR</sequence>
<dbReference type="PANTHER" id="PTHR30050">
    <property type="entry name" value="CHROMOSOMAL REPLICATION INITIATOR PROTEIN DNAA"/>
    <property type="match status" value="1"/>
</dbReference>
<dbReference type="GO" id="GO:0005524">
    <property type="term" value="F:ATP binding"/>
    <property type="evidence" value="ECO:0007669"/>
    <property type="project" value="InterPro"/>
</dbReference>
<dbReference type="PANTHER" id="PTHR30050:SF8">
    <property type="entry name" value="PRIMOSOMAL PROTEIN DNAI"/>
    <property type="match status" value="1"/>
</dbReference>
<protein>
    <submittedName>
        <fullName evidence="3">Primosomal protein DnaI</fullName>
    </submittedName>
</protein>
<dbReference type="AlphaFoldDB" id="A0A239SUL9"/>
<keyword evidence="4" id="KW-1185">Reference proteome</keyword>
<dbReference type="GO" id="GO:0006260">
    <property type="term" value="P:DNA replication"/>
    <property type="evidence" value="ECO:0007669"/>
    <property type="project" value="TreeGrafter"/>
</dbReference>
<accession>A0A239SUL9</accession>
<dbReference type="SUPFAM" id="SSF52540">
    <property type="entry name" value="P-loop containing nucleoside triphosphate hydrolases"/>
    <property type="match status" value="1"/>
</dbReference>
<feature type="domain" description="IstB-like ATP-binding" evidence="1">
    <location>
        <begin position="108"/>
        <end position="298"/>
    </location>
</feature>
<dbReference type="Proteomes" id="UP000215185">
    <property type="component" value="Chromosome 1"/>
</dbReference>
<reference evidence="3 4" key="1">
    <citation type="submission" date="2017-06" db="EMBL/GenBank/DDBJ databases">
        <authorList>
            <consortium name="Pathogen Informatics"/>
        </authorList>
    </citation>
    <scope>NUCLEOTIDE SEQUENCE [LARGE SCALE GENOMIC DNA]</scope>
    <source>
        <strain evidence="3 4">NCTC13788</strain>
    </source>
</reference>
<dbReference type="Pfam" id="PF01695">
    <property type="entry name" value="IstB_IS21"/>
    <property type="match status" value="1"/>
</dbReference>
<evidence type="ECO:0000313" key="3">
    <source>
        <dbReference type="EMBL" id="SNU89107.1"/>
    </source>
</evidence>
<dbReference type="InterPro" id="IPR027417">
    <property type="entry name" value="P-loop_NTPase"/>
</dbReference>
<feature type="domain" description="Primosomal DnaI N-terminal" evidence="2">
    <location>
        <begin position="1"/>
        <end position="90"/>
    </location>
</feature>
<proteinExistence type="predicted"/>
<dbReference type="RefSeq" id="WP_018373283.1">
    <property type="nucleotide sequence ID" value="NZ_LT906439.1"/>
</dbReference>
<name>A0A239SUL9_9STRE</name>